<comment type="caution">
    <text evidence="2">The sequence shown here is derived from an EMBL/GenBank/DDBJ whole genome shotgun (WGS) entry which is preliminary data.</text>
</comment>
<feature type="transmembrane region" description="Helical" evidence="1">
    <location>
        <begin position="109"/>
        <end position="129"/>
    </location>
</feature>
<dbReference type="AlphaFoldDB" id="A0A7J2U2U9"/>
<keyword evidence="1" id="KW-0472">Membrane</keyword>
<organism evidence="2">
    <name type="scientific">Ignisphaera aggregans</name>
    <dbReference type="NCBI Taxonomy" id="334771"/>
    <lineage>
        <taxon>Archaea</taxon>
        <taxon>Thermoproteota</taxon>
        <taxon>Thermoprotei</taxon>
        <taxon>Desulfurococcales</taxon>
        <taxon>Desulfurococcaceae</taxon>
        <taxon>Ignisphaera</taxon>
    </lineage>
</organism>
<evidence type="ECO:0000313" key="2">
    <source>
        <dbReference type="EMBL" id="HEM67170.1"/>
    </source>
</evidence>
<evidence type="ECO:0000256" key="1">
    <source>
        <dbReference type="SAM" id="Phobius"/>
    </source>
</evidence>
<protein>
    <submittedName>
        <fullName evidence="2">Uncharacterized protein</fullName>
    </submittedName>
</protein>
<feature type="transmembrane region" description="Helical" evidence="1">
    <location>
        <begin position="81"/>
        <end position="103"/>
    </location>
</feature>
<feature type="transmembrane region" description="Helical" evidence="1">
    <location>
        <begin position="12"/>
        <end position="34"/>
    </location>
</feature>
<keyword evidence="1" id="KW-1133">Transmembrane helix</keyword>
<proteinExistence type="predicted"/>
<gene>
    <name evidence="2" type="ORF">ENO26_06350</name>
</gene>
<name>A0A7J2U2U9_9CREN</name>
<dbReference type="EMBL" id="DSEU01000040">
    <property type="protein sequence ID" value="HEM67170.1"/>
    <property type="molecule type" value="Genomic_DNA"/>
</dbReference>
<feature type="transmembrane region" description="Helical" evidence="1">
    <location>
        <begin position="40"/>
        <end position="60"/>
    </location>
</feature>
<keyword evidence="1" id="KW-0812">Transmembrane</keyword>
<reference evidence="2" key="1">
    <citation type="journal article" date="2020" name="mSystems">
        <title>Genome- and Community-Level Interaction Insights into Carbon Utilization and Element Cycling Functions of Hydrothermarchaeota in Hydrothermal Sediment.</title>
        <authorList>
            <person name="Zhou Z."/>
            <person name="Liu Y."/>
            <person name="Xu W."/>
            <person name="Pan J."/>
            <person name="Luo Z.H."/>
            <person name="Li M."/>
        </authorList>
    </citation>
    <scope>NUCLEOTIDE SEQUENCE [LARGE SCALE GENOMIC DNA]</scope>
    <source>
        <strain evidence="2">SpSt-125</strain>
    </source>
</reference>
<accession>A0A7J2U2U9</accession>
<sequence>MHYKILIKTAKYSIKCNGFNYIMLYAFSLILYIITCPGNVTLAISLILSIIMLYASILSDKLNIAQLINAYNIVGLKRKEIALAFYIFVNIRILLITMVYIIAYPNFTVIAYLFVLSNIFIALVYHFSFQRG</sequence>